<feature type="compositionally biased region" description="Acidic residues" evidence="6">
    <location>
        <begin position="1"/>
        <end position="70"/>
    </location>
</feature>
<evidence type="ECO:0000256" key="5">
    <source>
        <dbReference type="ARBA" id="ARBA00040954"/>
    </source>
</evidence>
<evidence type="ECO:0000256" key="6">
    <source>
        <dbReference type="SAM" id="MobiDB-lite"/>
    </source>
</evidence>
<dbReference type="Gene3D" id="2.130.10.10">
    <property type="entry name" value="YVTN repeat-like/Quinoprotein amine dehydrogenase"/>
    <property type="match status" value="2"/>
</dbReference>
<feature type="compositionally biased region" description="Basic and acidic residues" evidence="6">
    <location>
        <begin position="355"/>
        <end position="366"/>
    </location>
</feature>
<name>A0A1B7SG85_9ASCO</name>
<dbReference type="AlphaFoldDB" id="A0A1B7SG85"/>
<reference evidence="8" key="2">
    <citation type="submission" date="2021-01" db="EMBL/GenBank/DDBJ databases">
        <authorList>
            <person name="Schikora-Tamarit M.A."/>
        </authorList>
    </citation>
    <scope>NUCLEOTIDE SEQUENCE</scope>
    <source>
        <strain evidence="8">NCAIM Y.01608</strain>
    </source>
</reference>
<evidence type="ECO:0000313" key="8">
    <source>
        <dbReference type="EMBL" id="KAH3677390.1"/>
    </source>
</evidence>
<accession>A0A1B7SG85</accession>
<comment type="caution">
    <text evidence="8">The sequence shown here is derived from an EMBL/GenBank/DDBJ whole genome shotgun (WGS) entry which is preliminary data.</text>
</comment>
<dbReference type="PROSITE" id="PS50294">
    <property type="entry name" value="WD_REPEATS_REGION"/>
    <property type="match status" value="1"/>
</dbReference>
<dbReference type="InterPro" id="IPR057544">
    <property type="entry name" value="Beta-prop_SPT8"/>
</dbReference>
<feature type="region of interest" description="Disordered" evidence="6">
    <location>
        <begin position="346"/>
        <end position="366"/>
    </location>
</feature>
<dbReference type="EMBL" id="JAEUBD010000108">
    <property type="protein sequence ID" value="KAH3677390.1"/>
    <property type="molecule type" value="Genomic_DNA"/>
</dbReference>
<dbReference type="SUPFAM" id="SSF50978">
    <property type="entry name" value="WD40 repeat-like"/>
    <property type="match status" value="1"/>
</dbReference>
<dbReference type="PANTHER" id="PTHR19855:SF12">
    <property type="entry name" value="WD REPEAT-CONTAINING PROTEIN 37"/>
    <property type="match status" value="1"/>
</dbReference>
<evidence type="ECO:0000256" key="3">
    <source>
        <dbReference type="ARBA" id="ARBA00022490"/>
    </source>
</evidence>
<evidence type="ECO:0000259" key="7">
    <source>
        <dbReference type="Pfam" id="PF23798"/>
    </source>
</evidence>
<reference evidence="8" key="1">
    <citation type="journal article" date="2021" name="Open Biol.">
        <title>Shared evolutionary footprints suggest mitochondrial oxidative damage underlies multiple complex I losses in fungi.</title>
        <authorList>
            <person name="Schikora-Tamarit M.A."/>
            <person name="Marcet-Houben M."/>
            <person name="Nosek J."/>
            <person name="Gabaldon T."/>
        </authorList>
    </citation>
    <scope>NUCLEOTIDE SEQUENCE</scope>
    <source>
        <strain evidence="8">NCAIM Y.01608</strain>
    </source>
</reference>
<dbReference type="GO" id="GO:0005737">
    <property type="term" value="C:cytoplasm"/>
    <property type="evidence" value="ECO:0007669"/>
    <property type="project" value="UniProtKB-SubCell"/>
</dbReference>
<comment type="subcellular location">
    <subcellularLocation>
        <location evidence="2">Cytoplasm</location>
    </subcellularLocation>
    <subcellularLocation>
        <location evidence="1">Nucleus</location>
    </subcellularLocation>
</comment>
<dbReference type="OrthoDB" id="10260946at2759"/>
<organism evidence="8 9">
    <name type="scientific">Ogataea polymorpha</name>
    <dbReference type="NCBI Taxonomy" id="460523"/>
    <lineage>
        <taxon>Eukaryota</taxon>
        <taxon>Fungi</taxon>
        <taxon>Dikarya</taxon>
        <taxon>Ascomycota</taxon>
        <taxon>Saccharomycotina</taxon>
        <taxon>Pichiomycetes</taxon>
        <taxon>Pichiales</taxon>
        <taxon>Pichiaceae</taxon>
        <taxon>Ogataea</taxon>
    </lineage>
</organism>
<keyword evidence="4" id="KW-0539">Nucleus</keyword>
<evidence type="ECO:0000256" key="4">
    <source>
        <dbReference type="ARBA" id="ARBA00023242"/>
    </source>
</evidence>
<dbReference type="PROSITE" id="PS50082">
    <property type="entry name" value="WD_REPEATS_2"/>
    <property type="match status" value="1"/>
</dbReference>
<protein>
    <recommendedName>
        <fullName evidence="5">WD repeat-containing protein 37</fullName>
    </recommendedName>
</protein>
<dbReference type="InterPro" id="IPR015943">
    <property type="entry name" value="WD40/YVTN_repeat-like_dom_sf"/>
</dbReference>
<dbReference type="RefSeq" id="XP_018210436.1">
    <property type="nucleotide sequence ID" value="XM_018354431.1"/>
</dbReference>
<dbReference type="Proteomes" id="UP000788993">
    <property type="component" value="Unassembled WGS sequence"/>
</dbReference>
<dbReference type="InterPro" id="IPR036322">
    <property type="entry name" value="WD40_repeat_dom_sf"/>
</dbReference>
<keyword evidence="9" id="KW-1185">Reference proteome</keyword>
<sequence length="567" mass="63831">MNSNDIFDEEIDLNEEEEEEEEEVDEPSVPEDQEEDDQDDDEEGDEDEEEEEDGEGDDDEVEMDVDEQEPLQEQPVAEVDENGKEKPAEKQIKEKSTVSVRQSLIERARNLNVLEIYPIVAIPYSSPVHSIALTKGPRWLFTGGEDGFIRKFDLFGSVEGKSPLTSAQKHQLVDSISYGGMLCSYWENEQPYYKDELLTELASEQLKNSKTKTKKPVSTTITTFEPRISPVYSLAVQSESHWLLSGLKSGGITLQSVRFNEGAIQYYFKHGKSEHSHSDTVSCLQLNNDEKRFLSGSWDMKILEWDLNTGKTINLFNQSKGQISHIEYRPVGGVDLPINQGDDDMDSLFGDDEEDAKRQQEEHGSIKQDIEKIQQVATQTGMATEIRRSDHVFLSSAVNGTVNVWDSRLPTASNDVSTISILPGSTPWCMSAVWSNNGNSIYVGRRNAVVEEYDIRRTDEVKQQIKFPLASGPISVVKTLPNDNYLLCGCQDNIRLYDLRLSSSAQSEEPSKKRKKIPFMIVPGHNGGILSDLYVDPTCRFMVSSSGNRGWQGKASDYVFIYEILGT</sequence>
<gene>
    <name evidence="8" type="ORF">OGATHE_000864</name>
</gene>
<dbReference type="InterPro" id="IPR001680">
    <property type="entry name" value="WD40_rpt"/>
</dbReference>
<evidence type="ECO:0000256" key="1">
    <source>
        <dbReference type="ARBA" id="ARBA00004123"/>
    </source>
</evidence>
<evidence type="ECO:0000256" key="2">
    <source>
        <dbReference type="ARBA" id="ARBA00004496"/>
    </source>
</evidence>
<dbReference type="PANTHER" id="PTHR19855">
    <property type="entry name" value="WD40 REPEAT PROTEIN 12, 37"/>
    <property type="match status" value="1"/>
</dbReference>
<dbReference type="SMART" id="SM00320">
    <property type="entry name" value="WD40"/>
    <property type="match status" value="7"/>
</dbReference>
<dbReference type="Pfam" id="PF23798">
    <property type="entry name" value="Beta-prop_SPT8"/>
    <property type="match status" value="1"/>
</dbReference>
<proteinExistence type="predicted"/>
<feature type="domain" description="Transcription factor spt8 beta-propeller" evidence="7">
    <location>
        <begin position="115"/>
        <end position="564"/>
    </location>
</feature>
<dbReference type="GO" id="GO:0005634">
    <property type="term" value="C:nucleus"/>
    <property type="evidence" value="ECO:0007669"/>
    <property type="project" value="UniProtKB-SubCell"/>
</dbReference>
<keyword evidence="3" id="KW-0963">Cytoplasm</keyword>
<feature type="region of interest" description="Disordered" evidence="6">
    <location>
        <begin position="1"/>
        <end position="96"/>
    </location>
</feature>
<evidence type="ECO:0000313" key="9">
    <source>
        <dbReference type="Proteomes" id="UP000788993"/>
    </source>
</evidence>
<feature type="compositionally biased region" description="Basic and acidic residues" evidence="6">
    <location>
        <begin position="81"/>
        <end position="96"/>
    </location>
</feature>